<organism evidence="2 3">
    <name type="scientific">Longivirga aurantiaca</name>
    <dbReference type="NCBI Taxonomy" id="1837743"/>
    <lineage>
        <taxon>Bacteria</taxon>
        <taxon>Bacillati</taxon>
        <taxon>Actinomycetota</taxon>
        <taxon>Actinomycetes</taxon>
        <taxon>Sporichthyales</taxon>
        <taxon>Sporichthyaceae</taxon>
        <taxon>Longivirga</taxon>
    </lineage>
</organism>
<evidence type="ECO:0000256" key="1">
    <source>
        <dbReference type="SAM" id="MobiDB-lite"/>
    </source>
</evidence>
<evidence type="ECO:0000313" key="2">
    <source>
        <dbReference type="EMBL" id="MFC6237442.1"/>
    </source>
</evidence>
<proteinExistence type="predicted"/>
<feature type="compositionally biased region" description="Low complexity" evidence="1">
    <location>
        <begin position="94"/>
        <end position="138"/>
    </location>
</feature>
<protein>
    <submittedName>
        <fullName evidence="2">DivIVA domain-containing protein</fullName>
    </submittedName>
</protein>
<reference evidence="3" key="1">
    <citation type="journal article" date="2019" name="Int. J. Syst. Evol. Microbiol.">
        <title>The Global Catalogue of Microorganisms (GCM) 10K type strain sequencing project: providing services to taxonomists for standard genome sequencing and annotation.</title>
        <authorList>
            <consortium name="The Broad Institute Genomics Platform"/>
            <consortium name="The Broad Institute Genome Sequencing Center for Infectious Disease"/>
            <person name="Wu L."/>
            <person name="Ma J."/>
        </authorList>
    </citation>
    <scope>NUCLEOTIDE SEQUENCE [LARGE SCALE GENOMIC DNA]</scope>
    <source>
        <strain evidence="3">CGMCC 4.7317</strain>
    </source>
</reference>
<feature type="region of interest" description="Disordered" evidence="1">
    <location>
        <begin position="89"/>
        <end position="138"/>
    </location>
</feature>
<dbReference type="InterPro" id="IPR019933">
    <property type="entry name" value="DivIVA_domain"/>
</dbReference>
<dbReference type="RefSeq" id="WP_386764740.1">
    <property type="nucleotide sequence ID" value="NZ_JBHSTI010000008.1"/>
</dbReference>
<comment type="caution">
    <text evidence="2">The sequence shown here is derived from an EMBL/GenBank/DDBJ whole genome shotgun (WGS) entry which is preliminary data.</text>
</comment>
<dbReference type="EMBL" id="JBHSTI010000008">
    <property type="protein sequence ID" value="MFC6237442.1"/>
    <property type="molecule type" value="Genomic_DNA"/>
</dbReference>
<keyword evidence="3" id="KW-1185">Reference proteome</keyword>
<dbReference type="NCBIfam" id="TIGR03544">
    <property type="entry name" value="DivI1A_domain"/>
    <property type="match status" value="1"/>
</dbReference>
<dbReference type="Gene3D" id="6.10.250.660">
    <property type="match status" value="1"/>
</dbReference>
<evidence type="ECO:0000313" key="3">
    <source>
        <dbReference type="Proteomes" id="UP001596138"/>
    </source>
</evidence>
<name>A0ABW1T0T2_9ACTN</name>
<sequence length="138" mass="13820">MTVVFLLVGIAVVTAVALLAVGRLGELPEVEPDRAPTLLPDTRLVESDDVDNVRFAVGLRGYRMDEVDDVLDRLAADIAERDARIAELEGRGAGAPAAGAATATATGTGTAWAEASAADAGAAPSAGAPDAGRGAPEA</sequence>
<dbReference type="Proteomes" id="UP001596138">
    <property type="component" value="Unassembled WGS sequence"/>
</dbReference>
<gene>
    <name evidence="2" type="ORF">ACFQGU_06105</name>
</gene>
<accession>A0ABW1T0T2</accession>